<evidence type="ECO:0000313" key="1">
    <source>
        <dbReference type="EMBL" id="SVC92982.1"/>
    </source>
</evidence>
<protein>
    <recommendedName>
        <fullName evidence="2">dTDP-4-dehydrorhamnose 3,5-epimerase</fullName>
    </recommendedName>
</protein>
<dbReference type="SUPFAM" id="SSF51182">
    <property type="entry name" value="RmlC-like cupins"/>
    <property type="match status" value="1"/>
</dbReference>
<proteinExistence type="predicted"/>
<organism evidence="1">
    <name type="scientific">marine metagenome</name>
    <dbReference type="NCBI Taxonomy" id="408172"/>
    <lineage>
        <taxon>unclassified sequences</taxon>
        <taxon>metagenomes</taxon>
        <taxon>ecological metagenomes</taxon>
    </lineage>
</organism>
<dbReference type="InterPro" id="IPR014710">
    <property type="entry name" value="RmlC-like_jellyroll"/>
</dbReference>
<dbReference type="Gene3D" id="2.60.120.10">
    <property type="entry name" value="Jelly Rolls"/>
    <property type="match status" value="1"/>
</dbReference>
<reference evidence="1" key="1">
    <citation type="submission" date="2018-05" db="EMBL/GenBank/DDBJ databases">
        <authorList>
            <person name="Lanie J.A."/>
            <person name="Ng W.-L."/>
            <person name="Kazmierczak K.M."/>
            <person name="Andrzejewski T.M."/>
            <person name="Davidsen T.M."/>
            <person name="Wayne K.J."/>
            <person name="Tettelin H."/>
            <person name="Glass J.I."/>
            <person name="Rusch D."/>
            <person name="Podicherti R."/>
            <person name="Tsui H.-C.T."/>
            <person name="Winkler M.E."/>
        </authorList>
    </citation>
    <scope>NUCLEOTIDE SEQUENCE</scope>
</reference>
<name>A0A382R744_9ZZZZ</name>
<evidence type="ECO:0008006" key="2">
    <source>
        <dbReference type="Google" id="ProtNLM"/>
    </source>
</evidence>
<dbReference type="EMBL" id="UINC01119278">
    <property type="protein sequence ID" value="SVC92982.1"/>
    <property type="molecule type" value="Genomic_DNA"/>
</dbReference>
<dbReference type="InterPro" id="IPR011051">
    <property type="entry name" value="RmlC_Cupin_sf"/>
</dbReference>
<dbReference type="GO" id="GO:0008830">
    <property type="term" value="F:dTDP-4-dehydrorhamnose 3,5-epimerase activity"/>
    <property type="evidence" value="ECO:0007669"/>
    <property type="project" value="InterPro"/>
</dbReference>
<dbReference type="AlphaFoldDB" id="A0A382R744"/>
<dbReference type="Pfam" id="PF00908">
    <property type="entry name" value="dTDP_sugar_isom"/>
    <property type="match status" value="1"/>
</dbReference>
<gene>
    <name evidence="1" type="ORF">METZ01_LOCUS345836</name>
</gene>
<accession>A0A382R744</accession>
<feature type="non-terminal residue" evidence="1">
    <location>
        <position position="55"/>
    </location>
</feature>
<dbReference type="InterPro" id="IPR000888">
    <property type="entry name" value="RmlC-like"/>
</dbReference>
<sequence>MVFKIKVYKNSSFKDKRGYYWTSWKKDRIKKLKFKHDKFSLSKKNVLRGLHGDKK</sequence>